<gene>
    <name evidence="4" type="ordered locus">RB1934</name>
</gene>
<dbReference type="Pfam" id="PF22494">
    <property type="entry name" value="choice_anch_I"/>
    <property type="match status" value="1"/>
</dbReference>
<proteinExistence type="predicted"/>
<feature type="domain" description="Choice-of-anchor I" evidence="3">
    <location>
        <begin position="775"/>
        <end position="1251"/>
    </location>
</feature>
<evidence type="ECO:0000259" key="3">
    <source>
        <dbReference type="Pfam" id="PF22494"/>
    </source>
</evidence>
<feature type="region of interest" description="Disordered" evidence="1">
    <location>
        <begin position="1142"/>
        <end position="1163"/>
    </location>
</feature>
<dbReference type="GO" id="GO:0000166">
    <property type="term" value="F:nucleotide binding"/>
    <property type="evidence" value="ECO:0007669"/>
    <property type="project" value="InterPro"/>
</dbReference>
<dbReference type="InterPro" id="IPR002105">
    <property type="entry name" value="Dockerin_1_rpt"/>
</dbReference>
<dbReference type="GO" id="GO:0009166">
    <property type="term" value="P:nucleotide catabolic process"/>
    <property type="evidence" value="ECO:0007669"/>
    <property type="project" value="InterPro"/>
</dbReference>
<dbReference type="InterPro" id="IPR006179">
    <property type="entry name" value="5_nucleotidase/apyrase"/>
</dbReference>
<protein>
    <submittedName>
        <fullName evidence="4">Alkaline phosphatase</fullName>
        <ecNumber evidence="4">3.1.3.1</ecNumber>
    </submittedName>
</protein>
<dbReference type="NCBIfam" id="NF038117">
    <property type="entry name" value="choice_anch_I"/>
    <property type="match status" value="1"/>
</dbReference>
<dbReference type="SUPFAM" id="SSF63446">
    <property type="entry name" value="Type I dockerin domain"/>
    <property type="match status" value="1"/>
</dbReference>
<dbReference type="PROSITE" id="PS00786">
    <property type="entry name" value="5_NUCLEOTIDASE_2"/>
    <property type="match status" value="1"/>
</dbReference>
<dbReference type="InterPro" id="IPR041832">
    <property type="entry name" value="PhoA_N"/>
</dbReference>
<dbReference type="OrthoDB" id="9801679at2"/>
<dbReference type="STRING" id="243090.RB1934"/>
<dbReference type="Pfam" id="PF02872">
    <property type="entry name" value="5_nucleotid_C"/>
    <property type="match status" value="1"/>
</dbReference>
<dbReference type="Proteomes" id="UP000001025">
    <property type="component" value="Chromosome"/>
</dbReference>
<dbReference type="EMBL" id="BX294136">
    <property type="protein sequence ID" value="CAD72341.1"/>
    <property type="molecule type" value="Genomic_DNA"/>
</dbReference>
<dbReference type="InterPro" id="IPR018247">
    <property type="entry name" value="EF_Hand_1_Ca_BS"/>
</dbReference>
<dbReference type="InterPro" id="IPR015943">
    <property type="entry name" value="WD40/YVTN_repeat-like_dom_sf"/>
</dbReference>
<dbReference type="Pfam" id="PF00404">
    <property type="entry name" value="Dockerin_1"/>
    <property type="match status" value="1"/>
</dbReference>
<evidence type="ECO:0000259" key="2">
    <source>
        <dbReference type="Pfam" id="PF02872"/>
    </source>
</evidence>
<dbReference type="SUPFAM" id="SSF56300">
    <property type="entry name" value="Metallo-dependent phosphatases"/>
    <property type="match status" value="1"/>
</dbReference>
<dbReference type="Gene3D" id="3.60.21.10">
    <property type="match status" value="1"/>
</dbReference>
<dbReference type="Gene3D" id="2.130.10.10">
    <property type="entry name" value="YVTN repeat-like/Quinoprotein amine dehydrogenase"/>
    <property type="match status" value="1"/>
</dbReference>
<dbReference type="Gene3D" id="3.90.780.10">
    <property type="entry name" value="5'-Nucleotidase, C-terminal domain"/>
    <property type="match status" value="1"/>
</dbReference>
<keyword evidence="5" id="KW-1185">Reference proteome</keyword>
<dbReference type="HOGENOM" id="CLU_237460_0_0_0"/>
<dbReference type="eggNOG" id="COG3391">
    <property type="taxonomic scope" value="Bacteria"/>
</dbReference>
<dbReference type="GO" id="GO:0004553">
    <property type="term" value="F:hydrolase activity, hydrolyzing O-glycosyl compounds"/>
    <property type="evidence" value="ECO:0007669"/>
    <property type="project" value="InterPro"/>
</dbReference>
<feature type="compositionally biased region" description="Basic and acidic residues" evidence="1">
    <location>
        <begin position="1149"/>
        <end position="1159"/>
    </location>
</feature>
<dbReference type="KEGG" id="rba:RB1934"/>
<dbReference type="InterPro" id="IPR008334">
    <property type="entry name" value="5'-Nucleotdase_C"/>
</dbReference>
<dbReference type="InterPro" id="IPR036439">
    <property type="entry name" value="Dockerin_dom_sf"/>
</dbReference>
<dbReference type="SUPFAM" id="SSF75011">
    <property type="entry name" value="3-carboxy-cis,cis-mucoante lactonizing enzyme"/>
    <property type="match status" value="1"/>
</dbReference>
<evidence type="ECO:0000256" key="1">
    <source>
        <dbReference type="SAM" id="MobiDB-lite"/>
    </source>
</evidence>
<dbReference type="GO" id="GO:0000272">
    <property type="term" value="P:polysaccharide catabolic process"/>
    <property type="evidence" value="ECO:0007669"/>
    <property type="project" value="InterPro"/>
</dbReference>
<sequence length="1826" mass="191659">MIVRIRGTYIVPRSYHRIWITLVAKRFLSRRSNKRRQHLRAGLQTLESRQMLASDFSLQLLHASDLEGGVEAISDAPHFAAIVDRLETEAANDGRGSLLVSAGDNFIGGPFFSASGDGSLRTPLQEAYQGLLSEPGLNNIREDGGRVDISIMNLLEFDASALGNHEFDFGTDTLGALIGTDIRGNTPGDVRWLGAQFPSLSANLDFSGDPSLAGLFTADILPTTEYRADLGDLAATAAAPKIAPATIAEVNGESVAIVGATTQLLSQISSPGGTVPNAGGTNDMQALADVLNPIIADIVDGDDDIAGNADDVNKVILVSHLQQISLEEELAGLLNGVDVIVAGGSDTLLADAQDTLRAGDVAEGNYPLQTTNADNDPTLIVSTDGEYSYVGRLVVDFDASGVVIPSMLDASVSGVFATDEAGTLVVTGAADIATAIADSTKATEVNKLVQAVRGVVTAKDGEIFGATDVFLEGRRAEVRTQATNLGNLTADANLVAARQFDATVAVSIKNGGGIRAAIGAIDGSTGEELPTAANPDAGKEAGEISQLDIENALRFDNGLTVMTVTAMELKRLIEHGVAATDTAGNATPGQFPQIGGAKFSFDPNEPALVLDASANVVQEGQRVRSFALVDDNGEIIDVLVRNGQLIGNPNREIRIVTLDFLAGIFSGGSPIGGDGYPFPAFGDSMTHLSSAGLSDGATDVFTTGKEQDALAEYLLANHNPDGGTAPYRESETSPVQDQRIQNLAVTNDTILTPSSIDSFKISVAGTFETGVFDESAAEIVAHDPQTQRVFFTNSDANHIGVLDIADPTSPTELSPITFPSGTGGVNSVAVSGGIVAVAVAAPTHTDPGGVLFFDVDGNLLGSVTVGALPDSLTFSPDGMKVVVAGEGEPDDLEDPNPTIDPLGTISVIDLTRLRQDGFITSFDVTTLDFTAFDGQEDSLRSQGVRIFPGRSASRDLEPEYASISPDGTRAYVTLQEANSVAVVDLVQPEILEIQPLGVKDHSLPGNGIDPSDRDDSVVIAPHPVFGLYMPDAITSFEVGGQTFYATANEGDSRDFDEDRIKDIVLDPTAFPNAADLQEDDVLGRLTISNIDGDIDGDGDFDQLFAFGARSFTIFNASGDVVFDSGDQFEQLTAQLVPDLFNSSNDENEFDSRSDAKGPEPEAITTGVIGDRMYAFIGLERTGGVFVYDITSPEEATFVQYINNRDANATDIEQAGDLGVEDLKFVSASDSPNGQPLLLASNEVSGSVTIFQLGQSVLDVELRAVATPSLAGSTELPSAITTSPIGGTYYVEAWVQDFDNQFNGLAGGQIDVRYNTDVVDAVGISNDDYNLLPSGTIDDFVGLIDDLGGGTLQTGQGLAPTWVRLGYFEVIATAGGTATYTLASGDLPFARFGGGNLDAGAVDLTDVESVQHVQAAMLDLAVVRNDTDLEEGGRVDAVPESVGYVHEWEGFATEIYLTPEVNTQAVDAVSFDLSYDTSLTSAWTFEPAESFSLDGAVNVDDANGIVSNISLSASTPVSDGGPILLGRVRFAPTANDDAPVDENSNFVGAYDLELAVENATVTSGGIVGSAGVSQVPDTGMWAVPYDADDSDQIDFADFSIFASVFGAVVSDSNHLAAWADFDGSGQVDFEDLDLFDANHGLPSADGDQLGFSNTYPTPELAGPPVAIKFASAAGQQRLANFGPFNNQRMQTDVNNDGQVSALDALLVINALNQPNTQMSRAFLDVNEDGATTAIDALRVINALGDIDIVGDAAPSSEPNDESSVEVLDAVLGQVEREARKLLNVAPQASLDYAAISQVDLDSEEDREELESLLESLSLDQGQLRLMS</sequence>
<dbReference type="Gene3D" id="1.10.1330.10">
    <property type="entry name" value="Dockerin domain"/>
    <property type="match status" value="2"/>
</dbReference>
<dbReference type="CDD" id="cd08162">
    <property type="entry name" value="MPP_PhoA_N"/>
    <property type="match status" value="1"/>
</dbReference>
<reference evidence="4 5" key="1">
    <citation type="journal article" date="2003" name="Proc. Natl. Acad. Sci. U.S.A.">
        <title>Complete genome sequence of the marine planctomycete Pirellula sp. strain 1.</title>
        <authorList>
            <person name="Gloeckner F.O."/>
            <person name="Kube M."/>
            <person name="Bauer M."/>
            <person name="Teeling H."/>
            <person name="Lombardot T."/>
            <person name="Ludwig W."/>
            <person name="Gade D."/>
            <person name="Beck A."/>
            <person name="Borzym K."/>
            <person name="Heitmann K."/>
            <person name="Rabus R."/>
            <person name="Schlesner H."/>
            <person name="Amann R."/>
            <person name="Reinhardt R."/>
        </authorList>
    </citation>
    <scope>NUCLEOTIDE SEQUENCE [LARGE SCALE GENOMIC DNA]</scope>
    <source>
        <strain evidence="5">DSM 10527 / NCIMB 13988 / SH1</strain>
    </source>
</reference>
<dbReference type="GO" id="GO:0008253">
    <property type="term" value="F:5'-nucleotidase activity"/>
    <property type="evidence" value="ECO:0000318"/>
    <property type="project" value="GO_Central"/>
</dbReference>
<accession>Q7UWM1</accession>
<name>Q7UWM1_RHOBA</name>
<dbReference type="PANTHER" id="PTHR11575">
    <property type="entry name" value="5'-NUCLEOTIDASE-RELATED"/>
    <property type="match status" value="1"/>
</dbReference>
<dbReference type="SUPFAM" id="SSF55816">
    <property type="entry name" value="5'-nucleotidase (syn. UDP-sugar hydrolase), C-terminal domain"/>
    <property type="match status" value="1"/>
</dbReference>
<evidence type="ECO:0000313" key="5">
    <source>
        <dbReference type="Proteomes" id="UP000001025"/>
    </source>
</evidence>
<dbReference type="InterPro" id="IPR036907">
    <property type="entry name" value="5'-Nucleotdase_C_sf"/>
</dbReference>
<dbReference type="eggNOG" id="COG0737">
    <property type="taxonomic scope" value="Bacteria"/>
</dbReference>
<dbReference type="GO" id="GO:0008768">
    <property type="term" value="F:UDP-sugar diphosphatase activity"/>
    <property type="evidence" value="ECO:0000318"/>
    <property type="project" value="GO_Central"/>
</dbReference>
<dbReference type="GO" id="GO:0030288">
    <property type="term" value="C:outer membrane-bounded periplasmic space"/>
    <property type="evidence" value="ECO:0000318"/>
    <property type="project" value="GO_Central"/>
</dbReference>
<dbReference type="GO" id="GO:0004035">
    <property type="term" value="F:alkaline phosphatase activity"/>
    <property type="evidence" value="ECO:0007669"/>
    <property type="project" value="UniProtKB-EC"/>
</dbReference>
<keyword evidence="4" id="KW-0378">Hydrolase</keyword>
<dbReference type="GO" id="GO:0046872">
    <property type="term" value="F:metal ion binding"/>
    <property type="evidence" value="ECO:0007669"/>
    <property type="project" value="InterPro"/>
</dbReference>
<feature type="domain" description="5'-Nucleotidase C-terminal" evidence="2">
    <location>
        <begin position="467"/>
        <end position="662"/>
    </location>
</feature>
<dbReference type="PANTHER" id="PTHR11575:SF24">
    <property type="entry name" value="5'-NUCLEOTIDASE"/>
    <property type="match status" value="1"/>
</dbReference>
<dbReference type="InterPro" id="IPR055188">
    <property type="entry name" value="Choice_anch_I"/>
</dbReference>
<dbReference type="EnsemblBacteria" id="CAD72341">
    <property type="protein sequence ID" value="CAD72341"/>
    <property type="gene ID" value="RB1934"/>
</dbReference>
<dbReference type="InterPro" id="IPR006146">
    <property type="entry name" value="5'-Nucleotdase_CS"/>
</dbReference>
<dbReference type="PATRIC" id="fig|243090.15.peg.885"/>
<dbReference type="PROSITE" id="PS00018">
    <property type="entry name" value="EF_HAND_1"/>
    <property type="match status" value="2"/>
</dbReference>
<dbReference type="InterPro" id="IPR029052">
    <property type="entry name" value="Metallo-depent_PP-like"/>
</dbReference>
<dbReference type="EC" id="3.1.3.1" evidence="4"/>
<evidence type="ECO:0000313" key="4">
    <source>
        <dbReference type="EMBL" id="CAD72341.1"/>
    </source>
</evidence>
<organism evidence="4 5">
    <name type="scientific">Rhodopirellula baltica (strain DSM 10527 / NCIMB 13988 / SH1)</name>
    <dbReference type="NCBI Taxonomy" id="243090"/>
    <lineage>
        <taxon>Bacteria</taxon>
        <taxon>Pseudomonadati</taxon>
        <taxon>Planctomycetota</taxon>
        <taxon>Planctomycetia</taxon>
        <taxon>Pirellulales</taxon>
        <taxon>Pirellulaceae</taxon>
        <taxon>Rhodopirellula</taxon>
    </lineage>
</organism>
<dbReference type="InParanoid" id="Q7UWM1"/>